<evidence type="ECO:0000256" key="1">
    <source>
        <dbReference type="ARBA" id="ARBA00010702"/>
    </source>
</evidence>
<reference evidence="4 5" key="1">
    <citation type="submission" date="2011-11" db="EMBL/GenBank/DDBJ databases">
        <title>The Noncontiguous Finished sequence of Saccharomonospora cyanea NA-134.</title>
        <authorList>
            <consortium name="US DOE Joint Genome Institute"/>
            <person name="Lucas S."/>
            <person name="Han J."/>
            <person name="Lapidus A."/>
            <person name="Cheng J.-F."/>
            <person name="Goodwin L."/>
            <person name="Pitluck S."/>
            <person name="Peters L."/>
            <person name="Ovchinnikova G."/>
            <person name="Lu M."/>
            <person name="Detter J.C."/>
            <person name="Han C."/>
            <person name="Tapia R."/>
            <person name="Land M."/>
            <person name="Hauser L."/>
            <person name="Kyrpides N."/>
            <person name="Ivanova N."/>
            <person name="Pagani I."/>
            <person name="Brambilla E.-M."/>
            <person name="Klenk H.-P."/>
            <person name="Woyke T."/>
        </authorList>
    </citation>
    <scope>NUCLEOTIDE SEQUENCE [LARGE SCALE GENOMIC DNA]</scope>
    <source>
        <strain evidence="4 5">NA-134</strain>
    </source>
</reference>
<feature type="binding site" evidence="3">
    <location>
        <position position="273"/>
    </location>
    <ligand>
        <name>Mg(2+)</name>
        <dbReference type="ChEBI" id="CHEBI:18420"/>
        <label>1</label>
    </ligand>
</feature>
<feature type="binding site" evidence="3">
    <location>
        <position position="53"/>
    </location>
    <ligand>
        <name>Mg(2+)</name>
        <dbReference type="ChEBI" id="CHEBI:18420"/>
        <label>1</label>
    </ligand>
</feature>
<dbReference type="eggNOG" id="COG1397">
    <property type="taxonomic scope" value="Bacteria"/>
</dbReference>
<keyword evidence="3" id="KW-0479">Metal-binding</keyword>
<dbReference type="InterPro" id="IPR036705">
    <property type="entry name" value="Ribosyl_crysJ1_sf"/>
</dbReference>
<feature type="binding site" evidence="3">
    <location>
        <position position="51"/>
    </location>
    <ligand>
        <name>Mg(2+)</name>
        <dbReference type="ChEBI" id="CHEBI:18420"/>
        <label>1</label>
    </ligand>
</feature>
<evidence type="ECO:0000256" key="2">
    <source>
        <dbReference type="ARBA" id="ARBA00022801"/>
    </source>
</evidence>
<dbReference type="STRING" id="882082.SaccyDRAFT_0286"/>
<dbReference type="AlphaFoldDB" id="H5XDZ1"/>
<feature type="binding site" evidence="3">
    <location>
        <position position="52"/>
    </location>
    <ligand>
        <name>Mg(2+)</name>
        <dbReference type="ChEBI" id="CHEBI:18420"/>
        <label>1</label>
    </ligand>
</feature>
<dbReference type="PANTHER" id="PTHR16222:SF24">
    <property type="entry name" value="ADP-RIBOSYLHYDROLASE ARH3"/>
    <property type="match status" value="1"/>
</dbReference>
<dbReference type="RefSeq" id="WP_005452924.1">
    <property type="nucleotide sequence ID" value="NZ_CM001440.1"/>
</dbReference>
<comment type="cofactor">
    <cofactor evidence="3">
        <name>Mg(2+)</name>
        <dbReference type="ChEBI" id="CHEBI:18420"/>
    </cofactor>
    <text evidence="3">Binds 2 magnesium ions per subunit.</text>
</comment>
<keyword evidence="5" id="KW-1185">Reference proteome</keyword>
<dbReference type="SUPFAM" id="SSF101478">
    <property type="entry name" value="ADP-ribosylglycohydrolase"/>
    <property type="match status" value="1"/>
</dbReference>
<gene>
    <name evidence="4" type="ORF">SaccyDRAFT_0286</name>
</gene>
<organism evidence="4 5">
    <name type="scientific">Saccharomonospora cyanea NA-134</name>
    <dbReference type="NCBI Taxonomy" id="882082"/>
    <lineage>
        <taxon>Bacteria</taxon>
        <taxon>Bacillati</taxon>
        <taxon>Actinomycetota</taxon>
        <taxon>Actinomycetes</taxon>
        <taxon>Pseudonocardiales</taxon>
        <taxon>Pseudonocardiaceae</taxon>
        <taxon>Saccharomonospora</taxon>
    </lineage>
</organism>
<dbReference type="HOGENOM" id="CLU_024566_6_0_11"/>
<accession>H5XDZ1</accession>
<feature type="binding site" evidence="3">
    <location>
        <position position="272"/>
    </location>
    <ligand>
        <name>Mg(2+)</name>
        <dbReference type="ChEBI" id="CHEBI:18420"/>
        <label>1</label>
    </ligand>
</feature>
<feature type="binding site" evidence="3">
    <location>
        <position position="270"/>
    </location>
    <ligand>
        <name>Mg(2+)</name>
        <dbReference type="ChEBI" id="CHEBI:18420"/>
        <label>1</label>
    </ligand>
</feature>
<sequence>MDDTSRIDKARGLLFGLALGDCLGAPFEGRSGVTEADIIAMQNGTDLLRHTDDTALALVLARHLSRRLGGTPRTATGRIDADVLALEFAEAWRAEPWRGYGGGVTKSFELIVAGTAWREAIRAVFPDGSFGNGGAMRVAPIALVGGDVREVAELARRSAEVTHAHPDALHGAVCQAVAAHLALELAPTEPVRAREFVPPVRQAVPSPLWEDKLDRVVELAEQEADPAEAAAELGNDVSAPASVPLALLAFLRHPGRPDATLRFAIRAGGDTDTVAAMAGALAGAHSGYTALPSHAVSRLEAAKDLHLYAEHLA</sequence>
<comment type="similarity">
    <text evidence="1">Belongs to the ADP-ribosylglycohydrolase family.</text>
</comment>
<name>H5XDZ1_9PSEU</name>
<dbReference type="Proteomes" id="UP000002791">
    <property type="component" value="Chromosome"/>
</dbReference>
<keyword evidence="2 4" id="KW-0378">Hydrolase</keyword>
<dbReference type="GO" id="GO:0046872">
    <property type="term" value="F:metal ion binding"/>
    <property type="evidence" value="ECO:0007669"/>
    <property type="project" value="UniProtKB-KW"/>
</dbReference>
<dbReference type="Pfam" id="PF03747">
    <property type="entry name" value="ADP_ribosyl_GH"/>
    <property type="match status" value="1"/>
</dbReference>
<dbReference type="OrthoDB" id="9798107at2"/>
<dbReference type="EMBL" id="CM001440">
    <property type="protein sequence ID" value="EHR59222.1"/>
    <property type="molecule type" value="Genomic_DNA"/>
</dbReference>
<dbReference type="PANTHER" id="PTHR16222">
    <property type="entry name" value="ADP-RIBOSYLGLYCOHYDROLASE"/>
    <property type="match status" value="1"/>
</dbReference>
<protein>
    <submittedName>
        <fullName evidence="4">ADP-ribosylglycohydrolase</fullName>
    </submittedName>
</protein>
<dbReference type="InterPro" id="IPR005502">
    <property type="entry name" value="Ribosyl_crysJ1"/>
</dbReference>
<evidence type="ECO:0000256" key="3">
    <source>
        <dbReference type="PIRSR" id="PIRSR605502-1"/>
    </source>
</evidence>
<dbReference type="GO" id="GO:0016787">
    <property type="term" value="F:hydrolase activity"/>
    <property type="evidence" value="ECO:0007669"/>
    <property type="project" value="UniProtKB-KW"/>
</dbReference>
<evidence type="ECO:0000313" key="4">
    <source>
        <dbReference type="EMBL" id="EHR59222.1"/>
    </source>
</evidence>
<evidence type="ECO:0000313" key="5">
    <source>
        <dbReference type="Proteomes" id="UP000002791"/>
    </source>
</evidence>
<dbReference type="InterPro" id="IPR050792">
    <property type="entry name" value="ADP-ribosylglycohydrolase"/>
</dbReference>
<proteinExistence type="inferred from homology"/>
<keyword evidence="3" id="KW-0460">Magnesium</keyword>
<dbReference type="Gene3D" id="1.10.4080.10">
    <property type="entry name" value="ADP-ribosylation/Crystallin J1"/>
    <property type="match status" value="1"/>
</dbReference>